<gene>
    <name evidence="2" type="ORF">GCM10023186_44330</name>
</gene>
<name>A0ABP8JMJ0_9BACT</name>
<reference evidence="3" key="1">
    <citation type="journal article" date="2019" name="Int. J. Syst. Evol. Microbiol.">
        <title>The Global Catalogue of Microorganisms (GCM) 10K type strain sequencing project: providing services to taxonomists for standard genome sequencing and annotation.</title>
        <authorList>
            <consortium name="The Broad Institute Genomics Platform"/>
            <consortium name="The Broad Institute Genome Sequencing Center for Infectious Disease"/>
            <person name="Wu L."/>
            <person name="Ma J."/>
        </authorList>
    </citation>
    <scope>NUCLEOTIDE SEQUENCE [LARGE SCALE GENOMIC DNA]</scope>
    <source>
        <strain evidence="3">JCM 17924</strain>
    </source>
</reference>
<protein>
    <submittedName>
        <fullName evidence="2">Uncharacterized protein</fullName>
    </submittedName>
</protein>
<feature type="region of interest" description="Disordered" evidence="1">
    <location>
        <begin position="1"/>
        <end position="42"/>
    </location>
</feature>
<dbReference type="EMBL" id="BAABHA010000015">
    <property type="protein sequence ID" value="GAA4393107.1"/>
    <property type="molecule type" value="Genomic_DNA"/>
</dbReference>
<evidence type="ECO:0000256" key="1">
    <source>
        <dbReference type="SAM" id="MobiDB-lite"/>
    </source>
</evidence>
<evidence type="ECO:0000313" key="3">
    <source>
        <dbReference type="Proteomes" id="UP001500454"/>
    </source>
</evidence>
<organism evidence="2 3">
    <name type="scientific">Hymenobacter koreensis</name>
    <dbReference type="NCBI Taxonomy" id="1084523"/>
    <lineage>
        <taxon>Bacteria</taxon>
        <taxon>Pseudomonadati</taxon>
        <taxon>Bacteroidota</taxon>
        <taxon>Cytophagia</taxon>
        <taxon>Cytophagales</taxon>
        <taxon>Hymenobacteraceae</taxon>
        <taxon>Hymenobacter</taxon>
    </lineage>
</organism>
<sequence>MGRVNDAGPRLRNASGRLQNGRPRFGDRRGRRLDARARPEDAAARLADATPRVWGGRGYPRGNPFGRCAEEVYLDEEGGAVGCGKCFYFDLNELYELPA</sequence>
<evidence type="ECO:0000313" key="2">
    <source>
        <dbReference type="EMBL" id="GAA4393107.1"/>
    </source>
</evidence>
<accession>A0ABP8JMJ0</accession>
<keyword evidence="3" id="KW-1185">Reference proteome</keyword>
<dbReference type="Proteomes" id="UP001500454">
    <property type="component" value="Unassembled WGS sequence"/>
</dbReference>
<proteinExistence type="predicted"/>
<comment type="caution">
    <text evidence="2">The sequence shown here is derived from an EMBL/GenBank/DDBJ whole genome shotgun (WGS) entry which is preliminary data.</text>
</comment>
<feature type="compositionally biased region" description="Basic and acidic residues" evidence="1">
    <location>
        <begin position="24"/>
        <end position="42"/>
    </location>
</feature>